<dbReference type="Gene3D" id="3.10.180.10">
    <property type="entry name" value="2,3-Dihydroxybiphenyl 1,2-Dioxygenase, domain 1"/>
    <property type="match status" value="1"/>
</dbReference>
<dbReference type="AlphaFoldDB" id="A0A0B7K989"/>
<feature type="compositionally biased region" description="Acidic residues" evidence="1">
    <location>
        <begin position="521"/>
        <end position="547"/>
    </location>
</feature>
<protein>
    <recommendedName>
        <fullName evidence="2">Microbial-type PARG catalytic domain-containing protein</fullName>
    </recommendedName>
</protein>
<dbReference type="SUPFAM" id="SSF54593">
    <property type="entry name" value="Glyoxalase/Bleomycin resistance protein/Dihydroxybiphenyl dioxygenase"/>
    <property type="match status" value="1"/>
</dbReference>
<evidence type="ECO:0000313" key="3">
    <source>
        <dbReference type="EMBL" id="CEO52097.1"/>
    </source>
</evidence>
<dbReference type="NCBIfam" id="TIGR02452">
    <property type="entry name" value="TIGR02452 family protein"/>
    <property type="match status" value="1"/>
</dbReference>
<dbReference type="InterPro" id="IPR043472">
    <property type="entry name" value="Macro_dom-like"/>
</dbReference>
<dbReference type="SUPFAM" id="SSF52949">
    <property type="entry name" value="Macro domain-like"/>
    <property type="match status" value="1"/>
</dbReference>
<feature type="compositionally biased region" description="Low complexity" evidence="1">
    <location>
        <begin position="254"/>
        <end position="267"/>
    </location>
</feature>
<evidence type="ECO:0000256" key="1">
    <source>
        <dbReference type="SAM" id="MobiDB-lite"/>
    </source>
</evidence>
<sequence length="586" mass="64368">NSLGLPSKWDCHHFSTTNKYALPSLTRCHSLGAIKVHKMFAGLAHVNITVPEGTLDSAYEFYVNTVGLTPSPVPALQKDSLAWFNIGSSGQQVHVALGANLELDHKRHPCFKLENKESLIELQHKIWKHFEAGGAAAPLAIDKPGEANSGAKGVEYPDRFFARDFAGNRLEFSLDIFTLHFVHYIYYSYDIPVIKNRMGRTEPSVGRPPAAFRKDARAKKAKATINQLIPSLLVTHPRARSGINAAELIVDPPRSTSTQTRTSRSQSAGAAEQPDCAPGQIAVSLEVADTLTVARRLLTQEAAQETDVPDLSNKSSRVAVLNMASPLSPGGGFLNGATSQEESLCMRTTLLPSLKDEYYRLPEIGAIYTPDVLVFRDADSDDVLSLKERWFVDCISAAMLRGPETDLDDMGRGSYTNDKDREQVIRKMRMVMRICCDKGVKKLVLGAWGCGAYGNPVGEIAKAWRKVLISGTGTAHPQKRKAKKNEETWEGIKEIVFAIKEPGLADAFAVAFGDGIVRINDDDDEVEEGESDEDDGREGDGQDEESNELLAQIRQLELRVEATHSPQLKTQLSSVLDGLKSRLKDE</sequence>
<feature type="region of interest" description="Disordered" evidence="1">
    <location>
        <begin position="247"/>
        <end position="275"/>
    </location>
</feature>
<evidence type="ECO:0000259" key="2">
    <source>
        <dbReference type="Pfam" id="PF10021"/>
    </source>
</evidence>
<dbReference type="Gene3D" id="3.40.220.10">
    <property type="entry name" value="Leucine Aminopeptidase, subunit E, domain 1"/>
    <property type="match status" value="1"/>
</dbReference>
<dbReference type="EMBL" id="CDPU01000026">
    <property type="protein sequence ID" value="CEO52097.1"/>
    <property type="molecule type" value="Genomic_DNA"/>
</dbReference>
<reference evidence="3" key="1">
    <citation type="submission" date="2015-01" db="EMBL/GenBank/DDBJ databases">
        <authorList>
            <person name="Durling Mikael"/>
        </authorList>
    </citation>
    <scope>NUCLEOTIDE SEQUENCE</scope>
</reference>
<dbReference type="InterPro" id="IPR012664">
    <property type="entry name" value="CHP02452"/>
</dbReference>
<feature type="region of interest" description="Disordered" evidence="1">
    <location>
        <begin position="521"/>
        <end position="548"/>
    </location>
</feature>
<accession>A0A0B7K989</accession>
<gene>
    <name evidence="3" type="ORF">BN869_000008155_1</name>
</gene>
<feature type="non-terminal residue" evidence="3">
    <location>
        <position position="1"/>
    </location>
</feature>
<feature type="domain" description="Microbial-type PARG catalytic" evidence="2">
    <location>
        <begin position="281"/>
        <end position="377"/>
    </location>
</feature>
<dbReference type="InterPro" id="IPR019261">
    <property type="entry name" value="PARG_cat_microbial"/>
</dbReference>
<dbReference type="PANTHER" id="PTHR35596">
    <property type="entry name" value="DUF2263 DOMAIN-CONTAINING PROTEIN"/>
    <property type="match status" value="1"/>
</dbReference>
<dbReference type="Pfam" id="PF10021">
    <property type="entry name" value="PARG_cat_microb"/>
    <property type="match status" value="1"/>
</dbReference>
<proteinExistence type="predicted"/>
<organism evidence="3">
    <name type="scientific">Bionectria ochroleuca</name>
    <name type="common">Gliocladium roseum</name>
    <dbReference type="NCBI Taxonomy" id="29856"/>
    <lineage>
        <taxon>Eukaryota</taxon>
        <taxon>Fungi</taxon>
        <taxon>Dikarya</taxon>
        <taxon>Ascomycota</taxon>
        <taxon>Pezizomycotina</taxon>
        <taxon>Sordariomycetes</taxon>
        <taxon>Hypocreomycetidae</taxon>
        <taxon>Hypocreales</taxon>
        <taxon>Bionectriaceae</taxon>
        <taxon>Clonostachys</taxon>
    </lineage>
</organism>
<dbReference type="InterPro" id="IPR029068">
    <property type="entry name" value="Glyas_Bleomycin-R_OHBP_Dase"/>
</dbReference>
<dbReference type="PANTHER" id="PTHR35596:SF1">
    <property type="entry name" value="MICROBIAL-TYPE PARG CATALYTIC DOMAIN-CONTAINING PROTEIN"/>
    <property type="match status" value="1"/>
</dbReference>
<name>A0A0B7K989_BIOOC</name>